<comment type="caution">
    <text evidence="1">The sequence shown here is derived from an EMBL/GenBank/DDBJ whole genome shotgun (WGS) entry which is preliminary data.</text>
</comment>
<protein>
    <submittedName>
        <fullName evidence="1">Uncharacterized protein</fullName>
    </submittedName>
</protein>
<accession>A0ABU8Y5H9</accession>
<keyword evidence="2" id="KW-1185">Reference proteome</keyword>
<proteinExistence type="predicted"/>
<dbReference type="EMBL" id="JBBLYY010000010">
    <property type="protein sequence ID" value="MEK0170085.1"/>
    <property type="molecule type" value="Genomic_DNA"/>
</dbReference>
<name>A0ABU8Y5H9_9MICO</name>
<sequence>MTNRSPSGLRAVGFDLDGTLFDHRTVERSRPCPPNSGMETLVLMALADRRGWRGRPSARPLGGGTRP</sequence>
<evidence type="ECO:0000313" key="2">
    <source>
        <dbReference type="Proteomes" id="UP001370299"/>
    </source>
</evidence>
<dbReference type="Proteomes" id="UP001370299">
    <property type="component" value="Unassembled WGS sequence"/>
</dbReference>
<gene>
    <name evidence="1" type="ORF">WMN62_01230</name>
</gene>
<organism evidence="1 2">
    <name type="scientific">Curtobacterium citreum</name>
    <dbReference type="NCBI Taxonomy" id="2036"/>
    <lineage>
        <taxon>Bacteria</taxon>
        <taxon>Bacillati</taxon>
        <taxon>Actinomycetota</taxon>
        <taxon>Actinomycetes</taxon>
        <taxon>Micrococcales</taxon>
        <taxon>Microbacteriaceae</taxon>
        <taxon>Curtobacterium</taxon>
    </lineage>
</organism>
<dbReference type="RefSeq" id="WP_340196531.1">
    <property type="nucleotide sequence ID" value="NZ_JBBKAP010000038.1"/>
</dbReference>
<evidence type="ECO:0000313" key="1">
    <source>
        <dbReference type="EMBL" id="MEK0170085.1"/>
    </source>
</evidence>
<reference evidence="1 2" key="1">
    <citation type="submission" date="2024-03" db="EMBL/GenBank/DDBJ databases">
        <title>Whole genomes of four grape xylem sap localized bacterial endophytes.</title>
        <authorList>
            <person name="Kumar G."/>
            <person name="Savka M.A."/>
        </authorList>
    </citation>
    <scope>NUCLEOTIDE SEQUENCE [LARGE SCALE GENOMIC DNA]</scope>
    <source>
        <strain evidence="1 2">RIT_GXS8</strain>
    </source>
</reference>